<comment type="caution">
    <text evidence="2">The sequence shown here is derived from an EMBL/GenBank/DDBJ whole genome shotgun (WGS) entry which is preliminary data.</text>
</comment>
<name>A0A7J7LXE9_9MAGN</name>
<evidence type="ECO:0000313" key="2">
    <source>
        <dbReference type="EMBL" id="KAF6147275.1"/>
    </source>
</evidence>
<dbReference type="EMBL" id="JACGCM010001929">
    <property type="protein sequence ID" value="KAF6147275.1"/>
    <property type="molecule type" value="Genomic_DNA"/>
</dbReference>
<gene>
    <name evidence="2" type="ORF">GIB67_013096</name>
</gene>
<evidence type="ECO:0000313" key="3">
    <source>
        <dbReference type="Proteomes" id="UP000541444"/>
    </source>
</evidence>
<feature type="region of interest" description="Disordered" evidence="1">
    <location>
        <begin position="181"/>
        <end position="201"/>
    </location>
</feature>
<feature type="compositionally biased region" description="Basic residues" evidence="1">
    <location>
        <begin position="183"/>
        <end position="192"/>
    </location>
</feature>
<proteinExistence type="predicted"/>
<protein>
    <submittedName>
        <fullName evidence="2">Uncharacterized protein</fullName>
    </submittedName>
</protein>
<evidence type="ECO:0000256" key="1">
    <source>
        <dbReference type="SAM" id="MobiDB-lite"/>
    </source>
</evidence>
<reference evidence="2 3" key="1">
    <citation type="journal article" date="2020" name="IScience">
        <title>Genome Sequencing of the Endangered Kingdonia uniflora (Circaeasteraceae, Ranunculales) Reveals Potential Mechanisms of Evolutionary Specialization.</title>
        <authorList>
            <person name="Sun Y."/>
            <person name="Deng T."/>
            <person name="Zhang A."/>
            <person name="Moore M.J."/>
            <person name="Landis J.B."/>
            <person name="Lin N."/>
            <person name="Zhang H."/>
            <person name="Zhang X."/>
            <person name="Huang J."/>
            <person name="Zhang X."/>
            <person name="Sun H."/>
            <person name="Wang H."/>
        </authorList>
    </citation>
    <scope>NUCLEOTIDE SEQUENCE [LARGE SCALE GENOMIC DNA]</scope>
    <source>
        <strain evidence="2">TB1705</strain>
        <tissue evidence="2">Leaf</tissue>
    </source>
</reference>
<organism evidence="2 3">
    <name type="scientific">Kingdonia uniflora</name>
    <dbReference type="NCBI Taxonomy" id="39325"/>
    <lineage>
        <taxon>Eukaryota</taxon>
        <taxon>Viridiplantae</taxon>
        <taxon>Streptophyta</taxon>
        <taxon>Embryophyta</taxon>
        <taxon>Tracheophyta</taxon>
        <taxon>Spermatophyta</taxon>
        <taxon>Magnoliopsida</taxon>
        <taxon>Ranunculales</taxon>
        <taxon>Circaeasteraceae</taxon>
        <taxon>Kingdonia</taxon>
    </lineage>
</organism>
<keyword evidence="3" id="KW-1185">Reference proteome</keyword>
<dbReference type="AlphaFoldDB" id="A0A7J7LXE9"/>
<accession>A0A7J7LXE9</accession>
<sequence length="423" mass="47524">MPLSNFTKGILNCIKACPAKLNGNVYEVISVCKGLSPKWIKEGVERILFVEDIIKYYKVKYFSATRGANFSTMYPRPQFFDLDSASKLWDDNLILVKDECTKIADEDDLNLSYRHKRVNIKLLKVQKAQVKMTDIGKGGSSYAALPPVLHTSVDSSIYVSKVAKAQALALQPRSSVRSSVISGRRRIGKKNPKNTLSDSIIRDGEETESALKKKRLADIPHVPAEVLYILKGMVLGIGDALSLAQETVSGLDMYGPPEQTQAREANNQNKDTIELRMVIDNLRKVLARKKNLSTAAAHVTARIECLVREYKALSDAHWKILCEARLGWARVKIEWDEVDRKSGSRYTKIQPFLPGGIRESTLDVTKDLMMLTLFLEAEIDSERGLKEAHLRVLEENDLHPEPTTNECLTTKVRNMHSLKAKDV</sequence>
<dbReference type="Proteomes" id="UP000541444">
    <property type="component" value="Unassembled WGS sequence"/>
</dbReference>